<dbReference type="InterPro" id="IPR009606">
    <property type="entry name" value="DEAL/Modifying_wall_lignin1/2"/>
</dbReference>
<organism evidence="9 10">
    <name type="scientific">Aristolochia fimbriata</name>
    <name type="common">White veined hardy Dutchman's pipe vine</name>
    <dbReference type="NCBI Taxonomy" id="158543"/>
    <lineage>
        <taxon>Eukaryota</taxon>
        <taxon>Viridiplantae</taxon>
        <taxon>Streptophyta</taxon>
        <taxon>Embryophyta</taxon>
        <taxon>Tracheophyta</taxon>
        <taxon>Spermatophyta</taxon>
        <taxon>Magnoliopsida</taxon>
        <taxon>Magnoliidae</taxon>
        <taxon>Piperales</taxon>
        <taxon>Aristolochiaceae</taxon>
        <taxon>Aristolochia</taxon>
    </lineage>
</organism>
<evidence type="ECO:0000313" key="9">
    <source>
        <dbReference type="EMBL" id="KAG9459573.1"/>
    </source>
</evidence>
<comment type="caution">
    <text evidence="9">The sequence shown here is derived from an EMBL/GenBank/DDBJ whole genome shotgun (WGS) entry which is preliminary data.</text>
</comment>
<evidence type="ECO:0008006" key="11">
    <source>
        <dbReference type="Google" id="ProtNLM"/>
    </source>
</evidence>
<evidence type="ECO:0000256" key="4">
    <source>
        <dbReference type="ARBA" id="ARBA00022989"/>
    </source>
</evidence>
<evidence type="ECO:0000256" key="1">
    <source>
        <dbReference type="ARBA" id="ARBA00004127"/>
    </source>
</evidence>
<feature type="transmembrane region" description="Helical" evidence="8">
    <location>
        <begin position="20"/>
        <end position="43"/>
    </location>
</feature>
<keyword evidence="2 8" id="KW-0812">Transmembrane</keyword>
<feature type="transmembrane region" description="Helical" evidence="8">
    <location>
        <begin position="122"/>
        <end position="150"/>
    </location>
</feature>
<name>A0AAV7FHR0_ARIFI</name>
<evidence type="ECO:0000313" key="10">
    <source>
        <dbReference type="Proteomes" id="UP000825729"/>
    </source>
</evidence>
<keyword evidence="10" id="KW-1185">Reference proteome</keyword>
<evidence type="ECO:0000256" key="7">
    <source>
        <dbReference type="SAM" id="MobiDB-lite"/>
    </source>
</evidence>
<dbReference type="EMBL" id="JAINDJ010000002">
    <property type="protein sequence ID" value="KAG9459573.1"/>
    <property type="molecule type" value="Genomic_DNA"/>
</dbReference>
<keyword evidence="5 8" id="KW-0472">Membrane</keyword>
<keyword evidence="3" id="KW-0732">Signal</keyword>
<sequence length="266" mass="28829">MAVTHADLATSRKSTDIGSLVGVLHLVFSVLCGLCCFILCLFAEATRSEVTWLLVNSSNKEEQRYECVYSGSGKTPLTCAVAAFVALAIAMVTKHAYILIAVSKDNPPALVSWTTDSSSQALTWQACFFFAATWVCFAVAEVLLMIGIGVETGHLKKWTRPRPSCLVARQGLFAAAGIFGLTTVFLAAGLFLTALRAQQIRQDEDNVRLEVLNTSYLFASPPRSPRRRVPRNLPEVHRLRRETPGAAAHGRESPSSDKTVDAAASV</sequence>
<dbReference type="Pfam" id="PF06749">
    <property type="entry name" value="DUF1218"/>
    <property type="match status" value="1"/>
</dbReference>
<gene>
    <name evidence="9" type="ORF">H6P81_004081</name>
</gene>
<evidence type="ECO:0000256" key="5">
    <source>
        <dbReference type="ARBA" id="ARBA00023136"/>
    </source>
</evidence>
<dbReference type="PANTHER" id="PTHR31769">
    <property type="entry name" value="OS07G0462200 PROTEIN-RELATED"/>
    <property type="match status" value="1"/>
</dbReference>
<proteinExistence type="inferred from homology"/>
<feature type="compositionally biased region" description="Basic and acidic residues" evidence="7">
    <location>
        <begin position="234"/>
        <end position="260"/>
    </location>
</feature>
<evidence type="ECO:0000256" key="6">
    <source>
        <dbReference type="ARBA" id="ARBA00029467"/>
    </source>
</evidence>
<dbReference type="GO" id="GO:0012505">
    <property type="term" value="C:endomembrane system"/>
    <property type="evidence" value="ECO:0007669"/>
    <property type="project" value="UniProtKB-SubCell"/>
</dbReference>
<comment type="similarity">
    <text evidence="6">Belongs to the DESIGUAL family.</text>
</comment>
<feature type="transmembrane region" description="Helical" evidence="8">
    <location>
        <begin position="79"/>
        <end position="102"/>
    </location>
</feature>
<keyword evidence="4 8" id="KW-1133">Transmembrane helix</keyword>
<dbReference type="InterPro" id="IPR052222">
    <property type="entry name" value="DESIGUAL"/>
</dbReference>
<feature type="transmembrane region" description="Helical" evidence="8">
    <location>
        <begin position="171"/>
        <end position="192"/>
    </location>
</feature>
<accession>A0AAV7FHR0</accession>
<dbReference type="Proteomes" id="UP000825729">
    <property type="component" value="Unassembled WGS sequence"/>
</dbReference>
<evidence type="ECO:0000256" key="8">
    <source>
        <dbReference type="SAM" id="Phobius"/>
    </source>
</evidence>
<evidence type="ECO:0000256" key="3">
    <source>
        <dbReference type="ARBA" id="ARBA00022729"/>
    </source>
</evidence>
<comment type="subcellular location">
    <subcellularLocation>
        <location evidence="1">Endomembrane system</location>
        <topology evidence="1">Multi-pass membrane protein</topology>
    </subcellularLocation>
</comment>
<protein>
    <recommendedName>
        <fullName evidence="11">Transmembrane protein</fullName>
    </recommendedName>
</protein>
<feature type="region of interest" description="Disordered" evidence="7">
    <location>
        <begin position="221"/>
        <end position="266"/>
    </location>
</feature>
<dbReference type="AlphaFoldDB" id="A0AAV7FHR0"/>
<reference evidence="9 10" key="1">
    <citation type="submission" date="2021-07" db="EMBL/GenBank/DDBJ databases">
        <title>The Aristolochia fimbriata genome: insights into angiosperm evolution, floral development and chemical biosynthesis.</title>
        <authorList>
            <person name="Jiao Y."/>
        </authorList>
    </citation>
    <scope>NUCLEOTIDE SEQUENCE [LARGE SCALE GENOMIC DNA]</scope>
    <source>
        <strain evidence="9">IBCAS-2021</strain>
        <tissue evidence="9">Leaf</tissue>
    </source>
</reference>
<evidence type="ECO:0000256" key="2">
    <source>
        <dbReference type="ARBA" id="ARBA00022692"/>
    </source>
</evidence>